<keyword evidence="1" id="KW-0472">Membrane</keyword>
<keyword evidence="1" id="KW-0812">Transmembrane</keyword>
<dbReference type="InterPro" id="IPR017581">
    <property type="entry name" value="AtpR-like"/>
</dbReference>
<name>A0A2K9NHY9_9PROT</name>
<evidence type="ECO:0008006" key="4">
    <source>
        <dbReference type="Google" id="ProtNLM"/>
    </source>
</evidence>
<organism evidence="2 3">
    <name type="scientific">Niveispirillum cyanobacteriorum</name>
    <dbReference type="NCBI Taxonomy" id="1612173"/>
    <lineage>
        <taxon>Bacteria</taxon>
        <taxon>Pseudomonadati</taxon>
        <taxon>Pseudomonadota</taxon>
        <taxon>Alphaproteobacteria</taxon>
        <taxon>Rhodospirillales</taxon>
        <taxon>Azospirillaceae</taxon>
        <taxon>Niveispirillum</taxon>
    </lineage>
</organism>
<dbReference type="KEGG" id="ncb:C0V82_20515"/>
<reference evidence="2 3" key="1">
    <citation type="submission" date="2017-12" db="EMBL/GenBank/DDBJ databases">
        <title>Genomes of bacteria within cyanobacterial aggregates.</title>
        <authorList>
            <person name="Cai H."/>
        </authorList>
    </citation>
    <scope>NUCLEOTIDE SEQUENCE [LARGE SCALE GENOMIC DNA]</scope>
    <source>
        <strain evidence="2 3">TH16</strain>
    </source>
</reference>
<sequence>MAGSGHYRCCSPACSWAAGRHGGVLMRGIMMTETWIGAALGLVAGAGLGWLFFRLLALNTRLYATGQAMAAAALHLGRLGGVAATLLGVVLIGGALPLLAVLAGFLLVRPPLIRRYGRA</sequence>
<dbReference type="AlphaFoldDB" id="A0A2K9NHY9"/>
<evidence type="ECO:0000256" key="1">
    <source>
        <dbReference type="SAM" id="Phobius"/>
    </source>
</evidence>
<dbReference type="EMBL" id="CP025612">
    <property type="protein sequence ID" value="AUN32702.1"/>
    <property type="molecule type" value="Genomic_DNA"/>
</dbReference>
<keyword evidence="1" id="KW-1133">Transmembrane helix</keyword>
<dbReference type="Pfam" id="PF12966">
    <property type="entry name" value="AtpR"/>
    <property type="match status" value="1"/>
</dbReference>
<accession>A0A2K9NHY9</accession>
<dbReference type="Proteomes" id="UP000234752">
    <property type="component" value="Chromosome eg_2"/>
</dbReference>
<proteinExistence type="predicted"/>
<keyword evidence="3" id="KW-1185">Reference proteome</keyword>
<evidence type="ECO:0000313" key="2">
    <source>
        <dbReference type="EMBL" id="AUN32702.1"/>
    </source>
</evidence>
<feature type="transmembrane region" description="Helical" evidence="1">
    <location>
        <begin position="82"/>
        <end position="108"/>
    </location>
</feature>
<evidence type="ECO:0000313" key="3">
    <source>
        <dbReference type="Proteomes" id="UP000234752"/>
    </source>
</evidence>
<gene>
    <name evidence="2" type="ORF">C0V82_20515</name>
</gene>
<feature type="transmembrane region" description="Helical" evidence="1">
    <location>
        <begin position="35"/>
        <end position="53"/>
    </location>
</feature>
<protein>
    <recommendedName>
        <fullName evidence="4">ATP synthase subunit I</fullName>
    </recommendedName>
</protein>